<dbReference type="RefSeq" id="WP_188472053.1">
    <property type="nucleotide sequence ID" value="NZ_BMFZ01000003.1"/>
</dbReference>
<dbReference type="Proteomes" id="UP000627464">
    <property type="component" value="Unassembled WGS sequence"/>
</dbReference>
<evidence type="ECO:0000313" key="2">
    <source>
        <dbReference type="Proteomes" id="UP000627464"/>
    </source>
</evidence>
<dbReference type="InterPro" id="IPR010862">
    <property type="entry name" value="DUF1493"/>
</dbReference>
<name>A0ABQ1GC75_9GAMM</name>
<organism evidence="1 2">
    <name type="scientific">Hafnia psychrotolerans</name>
    <dbReference type="NCBI Taxonomy" id="1477018"/>
    <lineage>
        <taxon>Bacteria</taxon>
        <taxon>Pseudomonadati</taxon>
        <taxon>Pseudomonadota</taxon>
        <taxon>Gammaproteobacteria</taxon>
        <taxon>Enterobacterales</taxon>
        <taxon>Hafniaceae</taxon>
        <taxon>Hafnia</taxon>
    </lineage>
</organism>
<keyword evidence="2" id="KW-1185">Reference proteome</keyword>
<comment type="caution">
    <text evidence="1">The sequence shown here is derived from an EMBL/GenBank/DDBJ whole genome shotgun (WGS) entry which is preliminary data.</text>
</comment>
<reference evidence="2" key="1">
    <citation type="journal article" date="2019" name="Int. J. Syst. Evol. Microbiol.">
        <title>The Global Catalogue of Microorganisms (GCM) 10K type strain sequencing project: providing services to taxonomists for standard genome sequencing and annotation.</title>
        <authorList>
            <consortium name="The Broad Institute Genomics Platform"/>
            <consortium name="The Broad Institute Genome Sequencing Center for Infectious Disease"/>
            <person name="Wu L."/>
            <person name="Ma J."/>
        </authorList>
    </citation>
    <scope>NUCLEOTIDE SEQUENCE [LARGE SCALE GENOMIC DNA]</scope>
    <source>
        <strain evidence="2">CGMCC 1.12806</strain>
    </source>
</reference>
<proteinExistence type="predicted"/>
<gene>
    <name evidence="1" type="ORF">GCM10011328_14880</name>
</gene>
<accession>A0ABQ1GC75</accession>
<evidence type="ECO:0000313" key="1">
    <source>
        <dbReference type="EMBL" id="GGA40961.1"/>
    </source>
</evidence>
<sequence length="105" mass="12050">MVDALEQRIHELVRRYHGVYLFKKPALTSKTDFDTDLGLEDHEAEELMNAFFEEFGVAKGNFSIQTYYPEASFSLNIFKKPVPVPVPDFTIGMLIESAKAGKWLY</sequence>
<protein>
    <submittedName>
        <fullName evidence="1">Acyl carrier protein</fullName>
    </submittedName>
</protein>
<dbReference type="Pfam" id="PF07377">
    <property type="entry name" value="DUF1493"/>
    <property type="match status" value="1"/>
</dbReference>
<dbReference type="EMBL" id="BMFZ01000003">
    <property type="protein sequence ID" value="GGA40961.1"/>
    <property type="molecule type" value="Genomic_DNA"/>
</dbReference>